<dbReference type="InterPro" id="IPR029058">
    <property type="entry name" value="AB_hydrolase_fold"/>
</dbReference>
<proteinExistence type="inferred from homology"/>
<comment type="caution">
    <text evidence="6">The sequence shown here is derived from an EMBL/GenBank/DDBJ whole genome shotgun (WGS) entry which is preliminary data.</text>
</comment>
<comment type="similarity">
    <text evidence="1 3">Belongs to the type-B carboxylesterase/lipase family.</text>
</comment>
<feature type="transmembrane region" description="Helical" evidence="4">
    <location>
        <begin position="41"/>
        <end position="62"/>
    </location>
</feature>
<dbReference type="SUPFAM" id="SSF53474">
    <property type="entry name" value="alpha/beta-Hydrolases"/>
    <property type="match status" value="1"/>
</dbReference>
<evidence type="ECO:0000313" key="6">
    <source>
        <dbReference type="EMBL" id="KAK3257129.1"/>
    </source>
</evidence>
<name>A0AAE0FCL7_9CHLO</name>
<reference evidence="6 7" key="1">
    <citation type="journal article" date="2015" name="Genome Biol. Evol.">
        <title>Comparative Genomics of a Bacterivorous Green Alga Reveals Evolutionary Causalities and Consequences of Phago-Mixotrophic Mode of Nutrition.</title>
        <authorList>
            <person name="Burns J.A."/>
            <person name="Paasch A."/>
            <person name="Narechania A."/>
            <person name="Kim E."/>
        </authorList>
    </citation>
    <scope>NUCLEOTIDE SEQUENCE [LARGE SCALE GENOMIC DNA]</scope>
    <source>
        <strain evidence="6 7">PLY_AMNH</strain>
    </source>
</reference>
<dbReference type="Proteomes" id="UP001190700">
    <property type="component" value="Unassembled WGS sequence"/>
</dbReference>
<evidence type="ECO:0000256" key="4">
    <source>
        <dbReference type="SAM" id="Phobius"/>
    </source>
</evidence>
<feature type="domain" description="Carboxylesterase type B" evidence="5">
    <location>
        <begin position="65"/>
        <end position="543"/>
    </location>
</feature>
<dbReference type="GO" id="GO:0016787">
    <property type="term" value="F:hydrolase activity"/>
    <property type="evidence" value="ECO:0007669"/>
    <property type="project" value="UniProtKB-KW"/>
</dbReference>
<dbReference type="Gene3D" id="3.40.50.1820">
    <property type="entry name" value="alpha/beta hydrolase"/>
    <property type="match status" value="1"/>
</dbReference>
<accession>A0AAE0FCL7</accession>
<evidence type="ECO:0000256" key="3">
    <source>
        <dbReference type="RuleBase" id="RU361235"/>
    </source>
</evidence>
<dbReference type="InterPro" id="IPR002018">
    <property type="entry name" value="CarbesteraseB"/>
</dbReference>
<dbReference type="InterPro" id="IPR050309">
    <property type="entry name" value="Type-B_Carboxylest/Lipase"/>
</dbReference>
<dbReference type="PANTHER" id="PTHR11559">
    <property type="entry name" value="CARBOXYLESTERASE"/>
    <property type="match status" value="1"/>
</dbReference>
<keyword evidence="4" id="KW-0472">Membrane</keyword>
<evidence type="ECO:0000259" key="5">
    <source>
        <dbReference type="Pfam" id="PF00135"/>
    </source>
</evidence>
<keyword evidence="2 3" id="KW-0378">Hydrolase</keyword>
<organism evidence="6 7">
    <name type="scientific">Cymbomonas tetramitiformis</name>
    <dbReference type="NCBI Taxonomy" id="36881"/>
    <lineage>
        <taxon>Eukaryota</taxon>
        <taxon>Viridiplantae</taxon>
        <taxon>Chlorophyta</taxon>
        <taxon>Pyramimonadophyceae</taxon>
        <taxon>Pyramimonadales</taxon>
        <taxon>Pyramimonadaceae</taxon>
        <taxon>Cymbomonas</taxon>
    </lineage>
</organism>
<gene>
    <name evidence="6" type="ORF">CYMTET_33773</name>
</gene>
<evidence type="ECO:0000256" key="2">
    <source>
        <dbReference type="ARBA" id="ARBA00022801"/>
    </source>
</evidence>
<keyword evidence="7" id="KW-1185">Reference proteome</keyword>
<evidence type="ECO:0000313" key="7">
    <source>
        <dbReference type="Proteomes" id="UP001190700"/>
    </source>
</evidence>
<dbReference type="Pfam" id="PF00135">
    <property type="entry name" value="COesterase"/>
    <property type="match status" value="1"/>
</dbReference>
<keyword evidence="4" id="KW-1133">Transmembrane helix</keyword>
<dbReference type="InterPro" id="IPR019826">
    <property type="entry name" value="Carboxylesterase_B_AS"/>
</dbReference>
<dbReference type="AlphaFoldDB" id="A0AAE0FCL7"/>
<protein>
    <recommendedName>
        <fullName evidence="3">Carboxylic ester hydrolase</fullName>
        <ecNumber evidence="3">3.1.1.-</ecNumber>
    </recommendedName>
</protein>
<keyword evidence="4" id="KW-0812">Transmembrane</keyword>
<dbReference type="PROSITE" id="PS00122">
    <property type="entry name" value="CARBOXYLESTERASE_B_1"/>
    <property type="match status" value="1"/>
</dbReference>
<dbReference type="EC" id="3.1.1.-" evidence="3"/>
<dbReference type="EMBL" id="LGRX02020978">
    <property type="protein sequence ID" value="KAK3257129.1"/>
    <property type="molecule type" value="Genomic_DNA"/>
</dbReference>
<evidence type="ECO:0000256" key="1">
    <source>
        <dbReference type="ARBA" id="ARBA00005964"/>
    </source>
</evidence>
<sequence>MDFEAASATDDVKEENLLLYDHQRKPERAAGCCSRPRACKYLCLIIFGLLGVLAIVAFLFTVRASTTCGDVIGLKIPGKSSVTVFMGIPYAEAPVGELRWQPPVPVEESCSKKTTYAVLPATKCVTQSDDSASLGGLLGGESEDCLQLTVWTTHTFGDQKGLPVMVYLHGGGLLGGNAQKQLTHFVETQRVVVVDVNYRLNILGFLATAELSATDRRGAVSGNYGLLDAQLGLRWVQQNIANFGGDPAQVTVYGGSSGGTLVFMLLMSPASQGLFHRAMSNSGSPNITVDLATSERQSAHIVAEVGCNKSDTSASERAACLRSIDAQDMVDAMPKCWDPPIFAWPTSADGLGACGLPVIDGVTLPKAVLDTFRDEAPPVMDVPFIVWSNAQEIGTYDNDHRSPYMGMSASAFREVVIQNFDSIRNGSGEAVAAMYKAQIETESLLAYDEIGTDVGMTCGNIEIARAAATHFSSPVYSVVMTANISSPDPKGVINKAFHRLDDKFASMQYTSEEEGGRSAEDDAIAVRIRDIMQTFAEQGTVPGWSNVSNGASQGGAYTVMEKRVDAEYAVLRKNKATEAGTIEAHSKCA</sequence>